<dbReference type="PROSITE" id="PS00813">
    <property type="entry name" value="IF4E"/>
    <property type="match status" value="1"/>
</dbReference>
<dbReference type="GO" id="GO:0006417">
    <property type="term" value="P:regulation of translation"/>
    <property type="evidence" value="ECO:0007669"/>
    <property type="project" value="UniProtKB-KW"/>
</dbReference>
<comment type="similarity">
    <text evidence="1 7">Belongs to the eukaryotic initiation factor 4E family.</text>
</comment>
<evidence type="ECO:0000256" key="6">
    <source>
        <dbReference type="ARBA" id="ARBA00032656"/>
    </source>
</evidence>
<evidence type="ECO:0000256" key="3">
    <source>
        <dbReference type="ARBA" id="ARBA00022845"/>
    </source>
</evidence>
<dbReference type="Proteomes" id="UP001461498">
    <property type="component" value="Unassembled WGS sequence"/>
</dbReference>
<keyword evidence="3" id="KW-0810">Translation regulation</keyword>
<dbReference type="Pfam" id="PF01652">
    <property type="entry name" value="IF4E"/>
    <property type="match status" value="1"/>
</dbReference>
<dbReference type="GO" id="GO:0016281">
    <property type="term" value="C:eukaryotic translation initiation factor 4F complex"/>
    <property type="evidence" value="ECO:0007669"/>
    <property type="project" value="TreeGrafter"/>
</dbReference>
<evidence type="ECO:0000256" key="7">
    <source>
        <dbReference type="RuleBase" id="RU004374"/>
    </source>
</evidence>
<reference evidence="8 9" key="1">
    <citation type="submission" date="2022-12" db="EMBL/GenBank/DDBJ databases">
        <title>Chromosome-level genome assembly of true bugs.</title>
        <authorList>
            <person name="Ma L."/>
            <person name="Li H."/>
        </authorList>
    </citation>
    <scope>NUCLEOTIDE SEQUENCE [LARGE SCALE GENOMIC DNA]</scope>
    <source>
        <strain evidence="8">Lab_2022b</strain>
    </source>
</reference>
<proteinExistence type="inferred from homology"/>
<accession>A0AAW1DQT5</accession>
<keyword evidence="2 7" id="KW-0396">Initiation factor</keyword>
<keyword evidence="4 7" id="KW-0694">RNA-binding</keyword>
<dbReference type="PANTHER" id="PTHR11960:SF8">
    <property type="entry name" value="EUKARYOTIC TRANSLATION INITIATION FACTOR 4E1-RELATED"/>
    <property type="match status" value="1"/>
</dbReference>
<dbReference type="InterPro" id="IPR023398">
    <property type="entry name" value="TIF_eIF4e-like"/>
</dbReference>
<sequence>MQVETNNSYNITKEMTAVKSAEEETEKPVIPIDTQIKHPLQNSWTLWYLENDRKKDWKQNLKEIISFDTVEDFWSLYNHIKAASELKQGCDYCLFKKGIQPMWEDAANLEGGRWLISLEKKQREVELDNYWLEIMLCMIGETFDEYSDEINGATVNVRTKIDKIGLWTANGDKSKSEAILSIGKKIKERLRIHSKQQIVYQLHRDTQVKSGSNVKSSYYL</sequence>
<evidence type="ECO:0000256" key="4">
    <source>
        <dbReference type="ARBA" id="ARBA00022884"/>
    </source>
</evidence>
<keyword evidence="5 7" id="KW-0648">Protein biosynthesis</keyword>
<dbReference type="GO" id="GO:0003743">
    <property type="term" value="F:translation initiation factor activity"/>
    <property type="evidence" value="ECO:0007669"/>
    <property type="project" value="UniProtKB-KW"/>
</dbReference>
<evidence type="ECO:0000256" key="5">
    <source>
        <dbReference type="ARBA" id="ARBA00022917"/>
    </source>
</evidence>
<evidence type="ECO:0000256" key="1">
    <source>
        <dbReference type="ARBA" id="ARBA00009860"/>
    </source>
</evidence>
<dbReference type="AlphaFoldDB" id="A0AAW1DQT5"/>
<dbReference type="EMBL" id="JAPXFL010000001">
    <property type="protein sequence ID" value="KAK9511548.1"/>
    <property type="molecule type" value="Genomic_DNA"/>
</dbReference>
<evidence type="ECO:0000313" key="9">
    <source>
        <dbReference type="Proteomes" id="UP001461498"/>
    </source>
</evidence>
<name>A0AAW1DQT5_9HEMI</name>
<comment type="caution">
    <text evidence="8">The sequence shown here is derived from an EMBL/GenBank/DDBJ whole genome shotgun (WGS) entry which is preliminary data.</text>
</comment>
<dbReference type="GO" id="GO:0000340">
    <property type="term" value="F:RNA 7-methylguanosine cap binding"/>
    <property type="evidence" value="ECO:0007669"/>
    <property type="project" value="TreeGrafter"/>
</dbReference>
<dbReference type="InterPro" id="IPR019770">
    <property type="entry name" value="TIF_eIF_4E_CS"/>
</dbReference>
<organism evidence="8 9">
    <name type="scientific">Rhynocoris fuscipes</name>
    <dbReference type="NCBI Taxonomy" id="488301"/>
    <lineage>
        <taxon>Eukaryota</taxon>
        <taxon>Metazoa</taxon>
        <taxon>Ecdysozoa</taxon>
        <taxon>Arthropoda</taxon>
        <taxon>Hexapoda</taxon>
        <taxon>Insecta</taxon>
        <taxon>Pterygota</taxon>
        <taxon>Neoptera</taxon>
        <taxon>Paraneoptera</taxon>
        <taxon>Hemiptera</taxon>
        <taxon>Heteroptera</taxon>
        <taxon>Panheteroptera</taxon>
        <taxon>Cimicomorpha</taxon>
        <taxon>Reduviidae</taxon>
        <taxon>Harpactorinae</taxon>
        <taxon>Harpactorini</taxon>
        <taxon>Rhynocoris</taxon>
    </lineage>
</organism>
<dbReference type="Gene3D" id="3.30.760.10">
    <property type="entry name" value="RNA Cap, Translation Initiation Factor Eif4e"/>
    <property type="match status" value="1"/>
</dbReference>
<dbReference type="PANTHER" id="PTHR11960">
    <property type="entry name" value="EUKARYOTIC TRANSLATION INITIATION FACTOR 4E RELATED"/>
    <property type="match status" value="1"/>
</dbReference>
<protein>
    <recommendedName>
        <fullName evidence="6">eIF-4F 25 kDa subunit</fullName>
    </recommendedName>
</protein>
<evidence type="ECO:0000313" key="8">
    <source>
        <dbReference type="EMBL" id="KAK9511548.1"/>
    </source>
</evidence>
<keyword evidence="9" id="KW-1185">Reference proteome</keyword>
<evidence type="ECO:0000256" key="2">
    <source>
        <dbReference type="ARBA" id="ARBA00022540"/>
    </source>
</evidence>
<dbReference type="SUPFAM" id="SSF55418">
    <property type="entry name" value="eIF4e-like"/>
    <property type="match status" value="1"/>
</dbReference>
<dbReference type="InterPro" id="IPR001040">
    <property type="entry name" value="TIF_eIF_4E"/>
</dbReference>
<gene>
    <name evidence="8" type="ORF">O3M35_000182</name>
</gene>